<dbReference type="Gene3D" id="1.25.40.20">
    <property type="entry name" value="Ankyrin repeat-containing domain"/>
    <property type="match status" value="1"/>
</dbReference>
<dbReference type="Proteomes" id="UP001183246">
    <property type="component" value="Unassembled WGS sequence"/>
</dbReference>
<gene>
    <name evidence="3" type="ORF">RM590_10975</name>
</gene>
<accession>A0ABU2MRB7</accession>
<evidence type="ECO:0000313" key="3">
    <source>
        <dbReference type="EMBL" id="MDT0343134.1"/>
    </source>
</evidence>
<feature type="repeat" description="ANK" evidence="1">
    <location>
        <begin position="11"/>
        <end position="39"/>
    </location>
</feature>
<evidence type="ECO:0000256" key="1">
    <source>
        <dbReference type="PROSITE-ProRule" id="PRU00023"/>
    </source>
</evidence>
<sequence>MECEVPAWANHGMSPAHLAVERGQLDELTRLLDTGTDPDELWGDMTLLRHAIDVEADGATQSGKPLEASCTAVLLAYGADPELPGADGTIPRLMAFHAGHGLAVRLLEAHMARKRGSPVPDPCPTLPPAEPSSLPGAGPTR</sequence>
<name>A0ABU2MRB7_9ACTN</name>
<reference evidence="4" key="1">
    <citation type="submission" date="2023-07" db="EMBL/GenBank/DDBJ databases">
        <title>30 novel species of actinomycetes from the DSMZ collection.</title>
        <authorList>
            <person name="Nouioui I."/>
        </authorList>
    </citation>
    <scope>NUCLEOTIDE SEQUENCE [LARGE SCALE GENOMIC DNA]</scope>
    <source>
        <strain evidence="4">DSM 44938</strain>
    </source>
</reference>
<dbReference type="SUPFAM" id="SSF48403">
    <property type="entry name" value="Ankyrin repeat"/>
    <property type="match status" value="1"/>
</dbReference>
<dbReference type="InterPro" id="IPR002110">
    <property type="entry name" value="Ankyrin_rpt"/>
</dbReference>
<organism evidence="3 4">
    <name type="scientific">Streptomyces litchfieldiae</name>
    <dbReference type="NCBI Taxonomy" id="3075543"/>
    <lineage>
        <taxon>Bacteria</taxon>
        <taxon>Bacillati</taxon>
        <taxon>Actinomycetota</taxon>
        <taxon>Actinomycetes</taxon>
        <taxon>Kitasatosporales</taxon>
        <taxon>Streptomycetaceae</taxon>
        <taxon>Streptomyces</taxon>
    </lineage>
</organism>
<feature type="region of interest" description="Disordered" evidence="2">
    <location>
        <begin position="113"/>
        <end position="141"/>
    </location>
</feature>
<keyword evidence="4" id="KW-1185">Reference proteome</keyword>
<keyword evidence="1" id="KW-0040">ANK repeat</keyword>
<evidence type="ECO:0000256" key="2">
    <source>
        <dbReference type="SAM" id="MobiDB-lite"/>
    </source>
</evidence>
<comment type="caution">
    <text evidence="3">The sequence shown here is derived from an EMBL/GenBank/DDBJ whole genome shotgun (WGS) entry which is preliminary data.</text>
</comment>
<evidence type="ECO:0000313" key="4">
    <source>
        <dbReference type="Proteomes" id="UP001183246"/>
    </source>
</evidence>
<feature type="compositionally biased region" description="Pro residues" evidence="2">
    <location>
        <begin position="119"/>
        <end position="130"/>
    </location>
</feature>
<dbReference type="PROSITE" id="PS50297">
    <property type="entry name" value="ANK_REP_REGION"/>
    <property type="match status" value="1"/>
</dbReference>
<protein>
    <submittedName>
        <fullName evidence="3">Ankyrin repeat domain-containing protein</fullName>
    </submittedName>
</protein>
<dbReference type="PROSITE" id="PS50088">
    <property type="entry name" value="ANK_REPEAT"/>
    <property type="match status" value="1"/>
</dbReference>
<proteinExistence type="predicted"/>
<dbReference type="InterPro" id="IPR036770">
    <property type="entry name" value="Ankyrin_rpt-contain_sf"/>
</dbReference>
<dbReference type="RefSeq" id="WP_311704273.1">
    <property type="nucleotide sequence ID" value="NZ_JAVREL010000005.1"/>
</dbReference>
<dbReference type="EMBL" id="JAVREL010000005">
    <property type="protein sequence ID" value="MDT0343134.1"/>
    <property type="molecule type" value="Genomic_DNA"/>
</dbReference>